<evidence type="ECO:0000256" key="1">
    <source>
        <dbReference type="SAM" id="MobiDB-lite"/>
    </source>
</evidence>
<feature type="region of interest" description="Disordered" evidence="1">
    <location>
        <begin position="1"/>
        <end position="24"/>
    </location>
</feature>
<accession>X1EED0</accession>
<protein>
    <submittedName>
        <fullName evidence="2">Uncharacterized protein</fullName>
    </submittedName>
</protein>
<organism evidence="2">
    <name type="scientific">marine sediment metagenome</name>
    <dbReference type="NCBI Taxonomy" id="412755"/>
    <lineage>
        <taxon>unclassified sequences</taxon>
        <taxon>metagenomes</taxon>
        <taxon>ecological metagenomes</taxon>
    </lineage>
</organism>
<comment type="caution">
    <text evidence="2">The sequence shown here is derived from an EMBL/GenBank/DDBJ whole genome shotgun (WGS) entry which is preliminary data.</text>
</comment>
<feature type="compositionally biased region" description="Acidic residues" evidence="1">
    <location>
        <begin position="1"/>
        <end position="13"/>
    </location>
</feature>
<name>X1EED0_9ZZZZ</name>
<proteinExistence type="predicted"/>
<evidence type="ECO:0000313" key="2">
    <source>
        <dbReference type="EMBL" id="GAH07028.1"/>
    </source>
</evidence>
<gene>
    <name evidence="2" type="ORF">S01H4_55528</name>
</gene>
<dbReference type="EMBL" id="BART01032056">
    <property type="protein sequence ID" value="GAH07028.1"/>
    <property type="molecule type" value="Genomic_DNA"/>
</dbReference>
<sequence length="75" mass="8833">PEEKNEDDEDIIESAEYSSKSDLSKAEKVAKQIEKCNDNRSKEMKEGYNNYDKLGMENKKKSMVKLFWVGDYFQQ</sequence>
<feature type="non-terminal residue" evidence="2">
    <location>
        <position position="1"/>
    </location>
</feature>
<dbReference type="AlphaFoldDB" id="X1EED0"/>
<reference evidence="2" key="1">
    <citation type="journal article" date="2014" name="Front. Microbiol.">
        <title>High frequency of phylogenetically diverse reductive dehalogenase-homologous genes in deep subseafloor sedimentary metagenomes.</title>
        <authorList>
            <person name="Kawai M."/>
            <person name="Futagami T."/>
            <person name="Toyoda A."/>
            <person name="Takaki Y."/>
            <person name="Nishi S."/>
            <person name="Hori S."/>
            <person name="Arai W."/>
            <person name="Tsubouchi T."/>
            <person name="Morono Y."/>
            <person name="Uchiyama I."/>
            <person name="Ito T."/>
            <person name="Fujiyama A."/>
            <person name="Inagaki F."/>
            <person name="Takami H."/>
        </authorList>
    </citation>
    <scope>NUCLEOTIDE SEQUENCE</scope>
    <source>
        <strain evidence="2">Expedition CK06-06</strain>
    </source>
</reference>